<evidence type="ECO:0000256" key="3">
    <source>
        <dbReference type="ARBA" id="ARBA00023002"/>
    </source>
</evidence>
<evidence type="ECO:0000256" key="2">
    <source>
        <dbReference type="ARBA" id="ARBA00022833"/>
    </source>
</evidence>
<dbReference type="Proteomes" id="UP000253908">
    <property type="component" value="Chromosome"/>
</dbReference>
<sequence>MGEYRMKALLKKGPGLDNVGLEEIAQPMINDEEIKVKVHATGICGTDIHIVLDEYPADYPVVMGHEYSGIVEEVGGNVSAFKKGDRVVSHTAAVTCGQCYYCRHGLLMLCEERKSIGSGVNGAFAEYVKVPARLAYNIPENISLDEAALSEPLACVVRSVIERATVKAGDRVVVAGPGTIGLLVLQVARASGGDIVVVGTSKDKARLELATELGAIDTVIVDDPKDKDKLVSLMGTFDVAFECSGAAPSADNCLQLLKKTGLYVQVGLYGKKIEFDHDLALMKEINMTNSYASEPTSWVTALQLLESGKVNVRPLISNKLSLDDWKKGFDIAINKEGYKVLLDPSVK</sequence>
<dbReference type="AlphaFoldDB" id="A0A345PKF8"/>
<dbReference type="Pfam" id="PF08240">
    <property type="entry name" value="ADH_N"/>
    <property type="match status" value="1"/>
</dbReference>
<evidence type="ECO:0000313" key="6">
    <source>
        <dbReference type="EMBL" id="AXI10488.1"/>
    </source>
</evidence>
<dbReference type="InterPro" id="IPR011032">
    <property type="entry name" value="GroES-like_sf"/>
</dbReference>
<protein>
    <recommendedName>
        <fullName evidence="5">Enoyl reductase (ER) domain-containing protein</fullName>
    </recommendedName>
</protein>
<dbReference type="GO" id="GO:0016491">
    <property type="term" value="F:oxidoreductase activity"/>
    <property type="evidence" value="ECO:0007669"/>
    <property type="project" value="UniProtKB-KW"/>
</dbReference>
<dbReference type="InterPro" id="IPR013149">
    <property type="entry name" value="ADH-like_C"/>
</dbReference>
<dbReference type="GO" id="GO:0008270">
    <property type="term" value="F:zinc ion binding"/>
    <property type="evidence" value="ECO:0007669"/>
    <property type="project" value="InterPro"/>
</dbReference>
<dbReference type="CDD" id="cd08258">
    <property type="entry name" value="Zn_ADH4"/>
    <property type="match status" value="1"/>
</dbReference>
<dbReference type="Gene3D" id="3.40.50.720">
    <property type="entry name" value="NAD(P)-binding Rossmann-like Domain"/>
    <property type="match status" value="1"/>
</dbReference>
<dbReference type="Pfam" id="PF00107">
    <property type="entry name" value="ADH_zinc_N"/>
    <property type="match status" value="1"/>
</dbReference>
<comment type="cofactor">
    <cofactor evidence="4">
        <name>Zn(2+)</name>
        <dbReference type="ChEBI" id="CHEBI:29105"/>
    </cofactor>
</comment>
<dbReference type="OrthoDB" id="9770238at2"/>
<evidence type="ECO:0000313" key="7">
    <source>
        <dbReference type="Proteomes" id="UP000253908"/>
    </source>
</evidence>
<evidence type="ECO:0000256" key="1">
    <source>
        <dbReference type="ARBA" id="ARBA00022723"/>
    </source>
</evidence>
<dbReference type="SUPFAM" id="SSF50129">
    <property type="entry name" value="GroES-like"/>
    <property type="match status" value="1"/>
</dbReference>
<dbReference type="InterPro" id="IPR020843">
    <property type="entry name" value="ER"/>
</dbReference>
<name>A0A345PKF8_9BACI</name>
<reference evidence="7" key="1">
    <citation type="submission" date="2017-11" db="EMBL/GenBank/DDBJ databases">
        <authorList>
            <person name="Zhu W."/>
        </authorList>
    </citation>
    <scope>NUCLEOTIDE SEQUENCE [LARGE SCALE GENOMIC DNA]</scope>
    <source>
        <strain evidence="7">160</strain>
    </source>
</reference>
<dbReference type="InterPro" id="IPR050129">
    <property type="entry name" value="Zn_alcohol_dh"/>
</dbReference>
<dbReference type="PANTHER" id="PTHR43401">
    <property type="entry name" value="L-THREONINE 3-DEHYDROGENASE"/>
    <property type="match status" value="1"/>
</dbReference>
<dbReference type="Gene3D" id="3.90.180.10">
    <property type="entry name" value="Medium-chain alcohol dehydrogenases, catalytic domain"/>
    <property type="match status" value="1"/>
</dbReference>
<dbReference type="InterPro" id="IPR002328">
    <property type="entry name" value="ADH_Zn_CS"/>
</dbReference>
<keyword evidence="3" id="KW-0560">Oxidoreductase</keyword>
<evidence type="ECO:0000256" key="4">
    <source>
        <dbReference type="RuleBase" id="RU361277"/>
    </source>
</evidence>
<keyword evidence="7" id="KW-1185">Reference proteome</keyword>
<dbReference type="InterPro" id="IPR036291">
    <property type="entry name" value="NAD(P)-bd_dom_sf"/>
</dbReference>
<dbReference type="EMBL" id="CP024848">
    <property type="protein sequence ID" value="AXI10488.1"/>
    <property type="molecule type" value="Genomic_DNA"/>
</dbReference>
<keyword evidence="2 4" id="KW-0862">Zinc</keyword>
<dbReference type="PANTHER" id="PTHR43401:SF2">
    <property type="entry name" value="L-THREONINE 3-DEHYDROGENASE"/>
    <property type="match status" value="1"/>
</dbReference>
<feature type="domain" description="Enoyl reductase (ER)" evidence="5">
    <location>
        <begin position="15"/>
        <end position="342"/>
    </location>
</feature>
<comment type="similarity">
    <text evidence="4">Belongs to the zinc-containing alcohol dehydrogenase family.</text>
</comment>
<dbReference type="PROSITE" id="PS00059">
    <property type="entry name" value="ADH_ZINC"/>
    <property type="match status" value="1"/>
</dbReference>
<dbReference type="KEGG" id="ocn:CUC15_16790"/>
<accession>A0A345PKF8</accession>
<dbReference type="SUPFAM" id="SSF51735">
    <property type="entry name" value="NAD(P)-binding Rossmann-fold domains"/>
    <property type="match status" value="1"/>
</dbReference>
<evidence type="ECO:0000259" key="5">
    <source>
        <dbReference type="SMART" id="SM00829"/>
    </source>
</evidence>
<keyword evidence="1 4" id="KW-0479">Metal-binding</keyword>
<gene>
    <name evidence="6" type="ORF">CUC15_16790</name>
</gene>
<organism evidence="6 7">
    <name type="scientific">Oceanobacillus zhaokaii</name>
    <dbReference type="NCBI Taxonomy" id="2052660"/>
    <lineage>
        <taxon>Bacteria</taxon>
        <taxon>Bacillati</taxon>
        <taxon>Bacillota</taxon>
        <taxon>Bacilli</taxon>
        <taxon>Bacillales</taxon>
        <taxon>Bacillaceae</taxon>
        <taxon>Oceanobacillus</taxon>
    </lineage>
</organism>
<proteinExistence type="inferred from homology"/>
<dbReference type="SMART" id="SM00829">
    <property type="entry name" value="PKS_ER"/>
    <property type="match status" value="1"/>
</dbReference>
<dbReference type="InterPro" id="IPR013154">
    <property type="entry name" value="ADH-like_N"/>
</dbReference>